<gene>
    <name evidence="2" type="ORF">LMG29739_01387</name>
</gene>
<keyword evidence="1" id="KW-0812">Transmembrane</keyword>
<keyword evidence="3" id="KW-1185">Reference proteome</keyword>
<proteinExistence type="predicted"/>
<keyword evidence="1" id="KW-0472">Membrane</keyword>
<reference evidence="2 3" key="1">
    <citation type="submission" date="2020-04" db="EMBL/GenBank/DDBJ databases">
        <authorList>
            <person name="De Canck E."/>
        </authorList>
    </citation>
    <scope>NUCLEOTIDE SEQUENCE [LARGE SCALE GENOMIC DNA]</scope>
    <source>
        <strain evidence="2 3">LMG 29739</strain>
    </source>
</reference>
<dbReference type="EMBL" id="CADIKF010000007">
    <property type="protein sequence ID" value="CAB3751810.1"/>
    <property type="molecule type" value="Genomic_DNA"/>
</dbReference>
<protein>
    <submittedName>
        <fullName evidence="2">Uncharacterized protein</fullName>
    </submittedName>
</protein>
<sequence length="53" mass="6097">MKESRNVSAAEIIWLVCFLLLCLYPPTVFGKLLGLVICVALVYLYRRGKPRIR</sequence>
<keyword evidence="1" id="KW-1133">Transmembrane helix</keyword>
<evidence type="ECO:0000313" key="3">
    <source>
        <dbReference type="Proteomes" id="UP000494329"/>
    </source>
</evidence>
<dbReference type="RefSeq" id="WP_175110128.1">
    <property type="nucleotide sequence ID" value="NZ_CADIKF010000007.1"/>
</dbReference>
<organism evidence="2 3">
    <name type="scientific">Paraburkholderia solisilvae</name>
    <dbReference type="NCBI Taxonomy" id="624376"/>
    <lineage>
        <taxon>Bacteria</taxon>
        <taxon>Pseudomonadati</taxon>
        <taxon>Pseudomonadota</taxon>
        <taxon>Betaproteobacteria</taxon>
        <taxon>Burkholderiales</taxon>
        <taxon>Burkholderiaceae</taxon>
        <taxon>Paraburkholderia</taxon>
    </lineage>
</organism>
<name>A0A6J5DC21_9BURK</name>
<dbReference type="Proteomes" id="UP000494329">
    <property type="component" value="Unassembled WGS sequence"/>
</dbReference>
<accession>A0A6J5DC21</accession>
<evidence type="ECO:0000313" key="2">
    <source>
        <dbReference type="EMBL" id="CAB3751810.1"/>
    </source>
</evidence>
<evidence type="ECO:0000256" key="1">
    <source>
        <dbReference type="SAM" id="Phobius"/>
    </source>
</evidence>
<dbReference type="AlphaFoldDB" id="A0A6J5DC21"/>
<feature type="transmembrane region" description="Helical" evidence="1">
    <location>
        <begin position="12"/>
        <end position="45"/>
    </location>
</feature>